<dbReference type="AlphaFoldDB" id="A0AAT9T602"/>
<dbReference type="PROSITE" id="PS51003">
    <property type="entry name" value="CYTB_CTER"/>
    <property type="match status" value="1"/>
</dbReference>
<dbReference type="GO" id="GO:0006122">
    <property type="term" value="P:mitochondrial electron transport, ubiquinol to cytochrome c"/>
    <property type="evidence" value="ECO:0007669"/>
    <property type="project" value="TreeGrafter"/>
</dbReference>
<evidence type="ECO:0000256" key="16">
    <source>
        <dbReference type="PIRSR" id="PIRSR038885-1"/>
    </source>
</evidence>
<dbReference type="InterPro" id="IPR048259">
    <property type="entry name" value="Cytochrome_b_N_euk/bac"/>
</dbReference>
<evidence type="ECO:0000256" key="10">
    <source>
        <dbReference type="ARBA" id="ARBA00022982"/>
    </source>
</evidence>
<evidence type="ECO:0000256" key="4">
    <source>
        <dbReference type="ARBA" id="ARBA00022448"/>
    </source>
</evidence>
<feature type="binding site" description="axial binding residue" evidence="17">
    <location>
        <position position="203"/>
    </location>
    <ligand>
        <name>heme b</name>
        <dbReference type="ChEBI" id="CHEBI:60344"/>
        <label>b566</label>
    </ligand>
    <ligandPart>
        <name>Fe</name>
        <dbReference type="ChEBI" id="CHEBI:18248"/>
    </ligandPart>
</feature>
<dbReference type="PROSITE" id="PS51002">
    <property type="entry name" value="CYTB_NTER"/>
    <property type="match status" value="1"/>
</dbReference>
<dbReference type="SUPFAM" id="SSF81648">
    <property type="entry name" value="a domain/subunit of cytochrome bc1 complex (Ubiquinol-cytochrome c reductase)"/>
    <property type="match status" value="1"/>
</dbReference>
<evidence type="ECO:0000256" key="11">
    <source>
        <dbReference type="ARBA" id="ARBA00022989"/>
    </source>
</evidence>
<dbReference type="PANTHER" id="PTHR19271:SF16">
    <property type="entry name" value="CYTOCHROME B"/>
    <property type="match status" value="1"/>
</dbReference>
<keyword evidence="5 17" id="KW-0349">Heme</keyword>
<feature type="domain" description="Cytochrome b/b6 N-terminal region profile" evidence="19">
    <location>
        <begin position="8"/>
        <end position="216"/>
    </location>
</feature>
<evidence type="ECO:0000256" key="7">
    <source>
        <dbReference type="ARBA" id="ARBA00022692"/>
    </source>
</evidence>
<dbReference type="InterPro" id="IPR030689">
    <property type="entry name" value="Cytochrome_b"/>
</dbReference>
<reference evidence="21" key="1">
    <citation type="submission" date="2021-11" db="EMBL/GenBank/DDBJ databases">
        <title>The mitochondrial genome of marine bivalvia Cuspidaria undata (Anomalodesmata, Cuspidariidae).</title>
        <authorList>
            <person name="Li Y."/>
        </authorList>
    </citation>
    <scope>NUCLEOTIDE SEQUENCE</scope>
</reference>
<keyword evidence="4 18" id="KW-0813">Transport</keyword>
<dbReference type="Pfam" id="PF00033">
    <property type="entry name" value="Cytochrome_B"/>
    <property type="match status" value="1"/>
</dbReference>
<evidence type="ECO:0000259" key="20">
    <source>
        <dbReference type="PROSITE" id="PS51003"/>
    </source>
</evidence>
<dbReference type="InterPro" id="IPR048260">
    <property type="entry name" value="Cytochrome_b_C_euk/bac"/>
</dbReference>
<dbReference type="EMBL" id="OL679925">
    <property type="protein sequence ID" value="WBP64401.1"/>
    <property type="molecule type" value="Genomic_DNA"/>
</dbReference>
<dbReference type="CDD" id="cd00284">
    <property type="entry name" value="Cytochrome_b_N"/>
    <property type="match status" value="1"/>
</dbReference>
<dbReference type="GO" id="GO:0008121">
    <property type="term" value="F:quinol-cytochrome-c reductase activity"/>
    <property type="evidence" value="ECO:0007669"/>
    <property type="project" value="InterPro"/>
</dbReference>
<keyword evidence="6 18" id="KW-0679">Respiratory chain</keyword>
<dbReference type="SUPFAM" id="SSF81342">
    <property type="entry name" value="Transmembrane di-heme cytochromes"/>
    <property type="match status" value="1"/>
</dbReference>
<comment type="function">
    <text evidence="1 18">Component of the ubiquinol-cytochrome c reductase complex (complex III or cytochrome b-c1 complex) that is part of the mitochondrial respiratory chain. The b-c1 complex mediates electron transfer from ubiquinol to cytochrome c. Contributes to the generation of a proton gradient across the mitochondrial membrane that is then used for ATP synthesis.</text>
</comment>
<evidence type="ECO:0000256" key="3">
    <source>
        <dbReference type="ARBA" id="ARBA00013531"/>
    </source>
</evidence>
<dbReference type="PIRSF" id="PIRSF038885">
    <property type="entry name" value="COB"/>
    <property type="match status" value="1"/>
</dbReference>
<keyword evidence="14 18" id="KW-0496">Mitochondrion</keyword>
<keyword evidence="15 18" id="KW-0472">Membrane</keyword>
<gene>
    <name evidence="21" type="primary">cob</name>
</gene>
<dbReference type="GO" id="GO:0016491">
    <property type="term" value="F:oxidoreductase activity"/>
    <property type="evidence" value="ECO:0007669"/>
    <property type="project" value="UniProtKB-UniRule"/>
</dbReference>
<comment type="cofactor">
    <cofactor evidence="18">
        <name>heme b</name>
        <dbReference type="ChEBI" id="CHEBI:60344"/>
    </cofactor>
    <text evidence="18">Binds 2 heme groups non-covalently.</text>
</comment>
<accession>A0AAT9T602</accession>
<evidence type="ECO:0000256" key="12">
    <source>
        <dbReference type="ARBA" id="ARBA00023004"/>
    </source>
</evidence>
<evidence type="ECO:0000313" key="21">
    <source>
        <dbReference type="EMBL" id="WBP64401.1"/>
    </source>
</evidence>
<comment type="subcellular location">
    <subcellularLocation>
        <location evidence="2">Mitochondrion inner membrane</location>
        <topology evidence="2">Multi-pass membrane protein</topology>
    </subcellularLocation>
</comment>
<feature type="transmembrane region" description="Helical" evidence="18">
    <location>
        <begin position="326"/>
        <end position="347"/>
    </location>
</feature>
<feature type="transmembrane region" description="Helical" evidence="18">
    <location>
        <begin position="184"/>
        <end position="207"/>
    </location>
</feature>
<geneLocation type="mitochondrion" evidence="21"/>
<dbReference type="GO" id="GO:0005743">
    <property type="term" value="C:mitochondrial inner membrane"/>
    <property type="evidence" value="ECO:0007669"/>
    <property type="project" value="UniProtKB-SubCell"/>
</dbReference>
<keyword evidence="12 17" id="KW-0408">Iron</keyword>
<evidence type="ECO:0000256" key="6">
    <source>
        <dbReference type="ARBA" id="ARBA00022660"/>
    </source>
</evidence>
<comment type="cofactor">
    <cofactor evidence="17">
        <name>heme</name>
        <dbReference type="ChEBI" id="CHEBI:30413"/>
    </cofactor>
    <text evidence="17">Binds 2 heme groups non-covalently.</text>
</comment>
<evidence type="ECO:0000256" key="15">
    <source>
        <dbReference type="ARBA" id="ARBA00023136"/>
    </source>
</evidence>
<evidence type="ECO:0000256" key="18">
    <source>
        <dbReference type="RuleBase" id="RU362117"/>
    </source>
</evidence>
<dbReference type="InterPro" id="IPR027387">
    <property type="entry name" value="Cytb/b6-like_sf"/>
</dbReference>
<keyword evidence="13" id="KW-0830">Ubiquinone</keyword>
<evidence type="ECO:0000256" key="17">
    <source>
        <dbReference type="PIRSR" id="PIRSR038885-2"/>
    </source>
</evidence>
<feature type="transmembrane region" description="Helical" evidence="18">
    <location>
        <begin position="237"/>
        <end position="255"/>
    </location>
</feature>
<evidence type="ECO:0000256" key="2">
    <source>
        <dbReference type="ARBA" id="ARBA00004448"/>
    </source>
</evidence>
<comment type="similarity">
    <text evidence="18">Belongs to the cytochrome b family.</text>
</comment>
<keyword evidence="9" id="KW-0999">Mitochondrion inner membrane</keyword>
<feature type="binding site" description="axial binding residue" evidence="17">
    <location>
        <position position="90"/>
    </location>
    <ligand>
        <name>heme b</name>
        <dbReference type="ChEBI" id="CHEBI:60344"/>
        <label>b562</label>
    </ligand>
    <ligandPart>
        <name>Fe</name>
        <dbReference type="ChEBI" id="CHEBI:18248"/>
    </ligandPart>
</feature>
<proteinExistence type="inferred from homology"/>
<feature type="transmembrane region" description="Helical" evidence="18">
    <location>
        <begin position="120"/>
        <end position="140"/>
    </location>
</feature>
<organism evidence="21">
    <name type="scientific">Cuspidaria undata</name>
    <dbReference type="NCBI Taxonomy" id="2952366"/>
    <lineage>
        <taxon>Eukaryota</taxon>
        <taxon>Metazoa</taxon>
        <taxon>Spiralia</taxon>
        <taxon>Lophotrochozoa</taxon>
        <taxon>Mollusca</taxon>
        <taxon>Bivalvia</taxon>
        <taxon>Autobranchia</taxon>
        <taxon>Heteroconchia</taxon>
        <taxon>Euheterodonta</taxon>
        <taxon>Anomalodesmata</taxon>
        <taxon>Poromyoidea</taxon>
        <taxon>Cuspidariidae</taxon>
        <taxon>Cuspidaria</taxon>
    </lineage>
</organism>
<dbReference type="Gene3D" id="1.20.810.10">
    <property type="entry name" value="Cytochrome Bc1 Complex, Chain C"/>
    <property type="match status" value="1"/>
</dbReference>
<evidence type="ECO:0000256" key="5">
    <source>
        <dbReference type="ARBA" id="ARBA00022617"/>
    </source>
</evidence>
<feature type="transmembrane region" description="Helical" evidence="18">
    <location>
        <begin position="359"/>
        <end position="385"/>
    </location>
</feature>
<feature type="binding site" evidence="16">
    <location>
        <position position="208"/>
    </location>
    <ligand>
        <name>a ubiquinone</name>
        <dbReference type="ChEBI" id="CHEBI:16389"/>
    </ligand>
</feature>
<dbReference type="InterPro" id="IPR005797">
    <property type="entry name" value="Cyt_b/b6_N"/>
</dbReference>
<feature type="transmembrane region" description="Helical" evidence="18">
    <location>
        <begin position="84"/>
        <end position="105"/>
    </location>
</feature>
<evidence type="ECO:0000259" key="19">
    <source>
        <dbReference type="PROSITE" id="PS51002"/>
    </source>
</evidence>
<dbReference type="GO" id="GO:0045275">
    <property type="term" value="C:respiratory chain complex III"/>
    <property type="evidence" value="ECO:0007669"/>
    <property type="project" value="InterPro"/>
</dbReference>
<evidence type="ECO:0000256" key="14">
    <source>
        <dbReference type="ARBA" id="ARBA00023128"/>
    </source>
</evidence>
<dbReference type="Pfam" id="PF00032">
    <property type="entry name" value="Cytochrom_B_C"/>
    <property type="match status" value="1"/>
</dbReference>
<sequence>MSMFFSYNSPARKMNVFMKSASGMIYDMIVPANISVWWNFGSLIGLCLVVQIITGLLLAIHYTPHVDMAFSSVAHIMRDVNYGWLFRGVHANGGSLFFFCIYMHIGRGLYYGSYLFKRVWTVGVLIFFLSMLTAFLGYVLPWGQMSYWGATVITNMVTAVPYVGDDIVKLIWGGYAVGNATLNRFFILHFLLPFIIIVLVVVHLVFLHEEGSNNPTGVFIHQSSVTFHLYSTVKDSVGFVVLFLCLAILTFWYPFALLDPQNYIPANPMKTPIHIQPEWYFLFAYTILRSVPNKVGGVLALVFSILILMLFPFIHQSSMMTMSYNLLSQNLFWGFCSSFLLLSWIGSCPVEFPFQETGVYISFLYFSFIFTLPAVQLLWNMVLYFE</sequence>
<keyword evidence="8 17" id="KW-0479">Metal-binding</keyword>
<evidence type="ECO:0000256" key="13">
    <source>
        <dbReference type="ARBA" id="ARBA00023075"/>
    </source>
</evidence>
<keyword evidence="11 18" id="KW-1133">Transmembrane helix</keyword>
<dbReference type="InterPro" id="IPR005798">
    <property type="entry name" value="Cyt_b/b6_C"/>
</dbReference>
<keyword evidence="10 18" id="KW-0249">Electron transport</keyword>
<dbReference type="InterPro" id="IPR036150">
    <property type="entry name" value="Cyt_b/b6_C_sf"/>
</dbReference>
<protein>
    <recommendedName>
        <fullName evidence="3 18">Cytochrome b</fullName>
    </recommendedName>
</protein>
<feature type="transmembrane region" description="Helical" evidence="18">
    <location>
        <begin position="295"/>
        <end position="314"/>
    </location>
</feature>
<feature type="transmembrane region" description="Helical" evidence="18">
    <location>
        <begin position="43"/>
        <end position="63"/>
    </location>
</feature>
<dbReference type="InterPro" id="IPR016174">
    <property type="entry name" value="Di-haem_cyt_TM"/>
</dbReference>
<feature type="domain" description="Cytochrome b/b6 C-terminal region profile" evidence="20">
    <location>
        <begin position="217"/>
        <end position="386"/>
    </location>
</feature>
<evidence type="ECO:0000256" key="9">
    <source>
        <dbReference type="ARBA" id="ARBA00022792"/>
    </source>
</evidence>
<evidence type="ECO:0000256" key="8">
    <source>
        <dbReference type="ARBA" id="ARBA00022723"/>
    </source>
</evidence>
<feature type="binding site" description="axial binding residue" evidence="17">
    <location>
        <position position="104"/>
    </location>
    <ligand>
        <name>heme b</name>
        <dbReference type="ChEBI" id="CHEBI:60344"/>
        <label>b566</label>
    </ligand>
    <ligandPart>
        <name>Fe</name>
        <dbReference type="ChEBI" id="CHEBI:18248"/>
    </ligandPart>
</feature>
<dbReference type="PANTHER" id="PTHR19271">
    <property type="entry name" value="CYTOCHROME B"/>
    <property type="match status" value="1"/>
</dbReference>
<feature type="binding site" description="axial binding residue" evidence="17">
    <location>
        <position position="189"/>
    </location>
    <ligand>
        <name>heme b</name>
        <dbReference type="ChEBI" id="CHEBI:60344"/>
        <label>b562</label>
    </ligand>
    <ligandPart>
        <name>Fe</name>
        <dbReference type="ChEBI" id="CHEBI:18248"/>
    </ligandPart>
</feature>
<evidence type="ECO:0000256" key="1">
    <source>
        <dbReference type="ARBA" id="ARBA00002566"/>
    </source>
</evidence>
<dbReference type="GO" id="GO:0046872">
    <property type="term" value="F:metal ion binding"/>
    <property type="evidence" value="ECO:0007669"/>
    <property type="project" value="UniProtKB-UniRule"/>
</dbReference>
<keyword evidence="7 18" id="KW-0812">Transmembrane</keyword>
<name>A0AAT9T602_9BIVA</name>
<dbReference type="CDD" id="cd00290">
    <property type="entry name" value="cytochrome_b_C"/>
    <property type="match status" value="1"/>
</dbReference>